<sequence length="543" mass="58288">MSHLLRGGGGGVDNNTITPSRPTNSNITPESPMLLNALKLAARSGSGNNSSDSIDELSEEGFSPLPMSPSGSIKSRSGSSNSNNEQHSLASSYANSIEAMAATVEAAAINRQRPRKSPKKTPKKNKGGSNNSSHPHYEQMQYQGTRKQLFSSTNNIKKRVVPKLTAGHLVAIVILVPFVIMEAFLSVLVFTYNYNGISMSVVGDGLVTTGDNNNSAVEMVNLIVDDVAHQEQEQEVAIFDNEGEETDEENEVIPPPTIEDVVEEGSDGVADHEQAEIENNEGEVEDIDVTKSQIVAMESMLKDALKKMNDGSNKDGKKAVETLCLTVWSRGVEALSLPNENDDQDNDSLNALAVDAQRCLGGAELAFLTKDVNIDSVRKSRVIFESLSDVDPDNANVRAGLGTSLLILGVMKEDESVVKLAMFHLKAASSLCQKGAVEAQPQSIFQSDASAMSAAILHNLALASISLGDDVSSVALLLRAGAIRREDSAHSVNLFWNCSHGALLTIEQQAALMGAKRTRRQKKKTKSKIPFLSDRFAVKEATA</sequence>
<protein>
    <submittedName>
        <fullName evidence="3">Uncharacterized protein</fullName>
    </submittedName>
</protein>
<keyword evidence="4" id="KW-1185">Reference proteome</keyword>
<keyword evidence="2" id="KW-0472">Membrane</keyword>
<feature type="compositionally biased region" description="Polar residues" evidence="1">
    <location>
        <begin position="13"/>
        <end position="29"/>
    </location>
</feature>
<feature type="transmembrane region" description="Helical" evidence="2">
    <location>
        <begin position="166"/>
        <end position="192"/>
    </location>
</feature>
<comment type="caution">
    <text evidence="3">The sequence shown here is derived from an EMBL/GenBank/DDBJ whole genome shotgun (WGS) entry which is preliminary data.</text>
</comment>
<accession>A0AAD8Y834</accession>
<keyword evidence="2" id="KW-1133">Transmembrane helix</keyword>
<gene>
    <name evidence="3" type="ORF">QTG54_008817</name>
</gene>
<feature type="region of interest" description="Disordered" evidence="1">
    <location>
        <begin position="108"/>
        <end position="146"/>
    </location>
</feature>
<evidence type="ECO:0000256" key="1">
    <source>
        <dbReference type="SAM" id="MobiDB-lite"/>
    </source>
</evidence>
<evidence type="ECO:0000256" key="2">
    <source>
        <dbReference type="SAM" id="Phobius"/>
    </source>
</evidence>
<proteinExistence type="predicted"/>
<dbReference type="Proteomes" id="UP001224775">
    <property type="component" value="Unassembled WGS sequence"/>
</dbReference>
<feature type="compositionally biased region" description="Low complexity" evidence="1">
    <location>
        <begin position="68"/>
        <end position="84"/>
    </location>
</feature>
<feature type="region of interest" description="Disordered" evidence="1">
    <location>
        <begin position="1"/>
        <end position="88"/>
    </location>
</feature>
<feature type="compositionally biased region" description="Gly residues" evidence="1">
    <location>
        <begin position="1"/>
        <end position="12"/>
    </location>
</feature>
<evidence type="ECO:0000313" key="3">
    <source>
        <dbReference type="EMBL" id="KAK1740722.1"/>
    </source>
</evidence>
<organism evidence="3 4">
    <name type="scientific">Skeletonema marinoi</name>
    <dbReference type="NCBI Taxonomy" id="267567"/>
    <lineage>
        <taxon>Eukaryota</taxon>
        <taxon>Sar</taxon>
        <taxon>Stramenopiles</taxon>
        <taxon>Ochrophyta</taxon>
        <taxon>Bacillariophyta</taxon>
        <taxon>Coscinodiscophyceae</taxon>
        <taxon>Thalassiosirophycidae</taxon>
        <taxon>Thalassiosirales</taxon>
        <taxon>Skeletonemataceae</taxon>
        <taxon>Skeletonema</taxon>
        <taxon>Skeletonema marinoi-dohrnii complex</taxon>
    </lineage>
</organism>
<feature type="compositionally biased region" description="Basic residues" evidence="1">
    <location>
        <begin position="112"/>
        <end position="126"/>
    </location>
</feature>
<evidence type="ECO:0000313" key="4">
    <source>
        <dbReference type="Proteomes" id="UP001224775"/>
    </source>
</evidence>
<dbReference type="AlphaFoldDB" id="A0AAD8Y834"/>
<dbReference type="EMBL" id="JATAAI010000015">
    <property type="protein sequence ID" value="KAK1740722.1"/>
    <property type="molecule type" value="Genomic_DNA"/>
</dbReference>
<name>A0AAD8Y834_9STRA</name>
<reference evidence="3" key="1">
    <citation type="submission" date="2023-06" db="EMBL/GenBank/DDBJ databases">
        <title>Survivors Of The Sea: Transcriptome response of Skeletonema marinoi to long-term dormancy.</title>
        <authorList>
            <person name="Pinder M.I.M."/>
            <person name="Kourtchenko O."/>
            <person name="Robertson E.K."/>
            <person name="Larsson T."/>
            <person name="Maumus F."/>
            <person name="Osuna-Cruz C.M."/>
            <person name="Vancaester E."/>
            <person name="Stenow R."/>
            <person name="Vandepoele K."/>
            <person name="Ploug H."/>
            <person name="Bruchert V."/>
            <person name="Godhe A."/>
            <person name="Topel M."/>
        </authorList>
    </citation>
    <scope>NUCLEOTIDE SEQUENCE</scope>
    <source>
        <strain evidence="3">R05AC</strain>
    </source>
</reference>
<keyword evidence="2" id="KW-0812">Transmembrane</keyword>